<dbReference type="Pfam" id="PF18758">
    <property type="entry name" value="KDZ"/>
    <property type="match status" value="1"/>
</dbReference>
<dbReference type="HOGENOM" id="CLU_013084_2_0_1"/>
<keyword evidence="2" id="KW-1185">Reference proteome</keyword>
<dbReference type="InterPro" id="IPR040521">
    <property type="entry name" value="KDZ"/>
</dbReference>
<name>A0A0C3DSI1_9AGAM</name>
<evidence type="ECO:0008006" key="3">
    <source>
        <dbReference type="Google" id="ProtNLM"/>
    </source>
</evidence>
<proteinExistence type="predicted"/>
<dbReference type="Proteomes" id="UP000053989">
    <property type="component" value="Unassembled WGS sequence"/>
</dbReference>
<protein>
    <recommendedName>
        <fullName evidence="3">CxC1-like cysteine cluster associated with KDZ transposases domain-containing protein</fullName>
    </recommendedName>
</protein>
<dbReference type="OrthoDB" id="3246730at2759"/>
<accession>A0A0C3DSI1</accession>
<gene>
    <name evidence="1" type="ORF">SCLCIDRAFT_27558</name>
</gene>
<evidence type="ECO:0000313" key="1">
    <source>
        <dbReference type="EMBL" id="KIM59129.1"/>
    </source>
</evidence>
<dbReference type="STRING" id="1036808.A0A0C3DSI1"/>
<dbReference type="InParanoid" id="A0A0C3DSI1"/>
<reference evidence="1 2" key="1">
    <citation type="submission" date="2014-04" db="EMBL/GenBank/DDBJ databases">
        <authorList>
            <consortium name="DOE Joint Genome Institute"/>
            <person name="Kuo A."/>
            <person name="Kohler A."/>
            <person name="Nagy L.G."/>
            <person name="Floudas D."/>
            <person name="Copeland A."/>
            <person name="Barry K.W."/>
            <person name="Cichocki N."/>
            <person name="Veneault-Fourrey C."/>
            <person name="LaButti K."/>
            <person name="Lindquist E.A."/>
            <person name="Lipzen A."/>
            <person name="Lundell T."/>
            <person name="Morin E."/>
            <person name="Murat C."/>
            <person name="Sun H."/>
            <person name="Tunlid A."/>
            <person name="Henrissat B."/>
            <person name="Grigoriev I.V."/>
            <person name="Hibbett D.S."/>
            <person name="Martin F."/>
            <person name="Nordberg H.P."/>
            <person name="Cantor M.N."/>
            <person name="Hua S.X."/>
        </authorList>
    </citation>
    <scope>NUCLEOTIDE SEQUENCE [LARGE SCALE GENOMIC DNA]</scope>
    <source>
        <strain evidence="1 2">Foug A</strain>
    </source>
</reference>
<organism evidence="1 2">
    <name type="scientific">Scleroderma citrinum Foug A</name>
    <dbReference type="NCBI Taxonomy" id="1036808"/>
    <lineage>
        <taxon>Eukaryota</taxon>
        <taxon>Fungi</taxon>
        <taxon>Dikarya</taxon>
        <taxon>Basidiomycota</taxon>
        <taxon>Agaricomycotina</taxon>
        <taxon>Agaricomycetes</taxon>
        <taxon>Agaricomycetidae</taxon>
        <taxon>Boletales</taxon>
        <taxon>Sclerodermatineae</taxon>
        <taxon>Sclerodermataceae</taxon>
        <taxon>Scleroderma</taxon>
    </lineage>
</organism>
<dbReference type="PANTHER" id="PTHR33096:SF1">
    <property type="entry name" value="CXC1-LIKE CYSTEINE CLUSTER ASSOCIATED WITH KDZ TRANSPOSASES DOMAIN-CONTAINING PROTEIN"/>
    <property type="match status" value="1"/>
</dbReference>
<dbReference type="PANTHER" id="PTHR33096">
    <property type="entry name" value="CXC2 DOMAIN-CONTAINING PROTEIN"/>
    <property type="match status" value="1"/>
</dbReference>
<evidence type="ECO:0000313" key="2">
    <source>
        <dbReference type="Proteomes" id="UP000053989"/>
    </source>
</evidence>
<reference evidence="2" key="2">
    <citation type="submission" date="2015-01" db="EMBL/GenBank/DDBJ databases">
        <title>Evolutionary Origins and Diversification of the Mycorrhizal Mutualists.</title>
        <authorList>
            <consortium name="DOE Joint Genome Institute"/>
            <consortium name="Mycorrhizal Genomics Consortium"/>
            <person name="Kohler A."/>
            <person name="Kuo A."/>
            <person name="Nagy L.G."/>
            <person name="Floudas D."/>
            <person name="Copeland A."/>
            <person name="Barry K.W."/>
            <person name="Cichocki N."/>
            <person name="Veneault-Fourrey C."/>
            <person name="LaButti K."/>
            <person name="Lindquist E.A."/>
            <person name="Lipzen A."/>
            <person name="Lundell T."/>
            <person name="Morin E."/>
            <person name="Murat C."/>
            <person name="Riley R."/>
            <person name="Ohm R."/>
            <person name="Sun H."/>
            <person name="Tunlid A."/>
            <person name="Henrissat B."/>
            <person name="Grigoriev I.V."/>
            <person name="Hibbett D.S."/>
            <person name="Martin F."/>
        </authorList>
    </citation>
    <scope>NUCLEOTIDE SEQUENCE [LARGE SCALE GENOMIC DNA]</scope>
    <source>
        <strain evidence="2">Foug A</strain>
    </source>
</reference>
<dbReference type="AlphaFoldDB" id="A0A0C3DSI1"/>
<sequence length="681" mass="78111">MLKAMTLEEKQAFMALCERQSDSLQSKMMGNDNADFEDNNPDFGAFDNILSGTHLLQISHTGGEFQEMARQVLNAMCTKLFISCQSCRNYWTHRDHAWLRAIIFEQQIPAVAEAYLTWCFNHSQQGCRGFFKEFTDSSACNTDNCTGQVMLNVIDIFQDANEADEVDEVGTQCPGKCEELLPGQVLTCDRYLTQEEVDMFAKDHQIDINMLTEGNEENPCAGCWKNMKDQQTTWMWSIFDETGIFMASSERLLDAFGKGLGGGYNIGCKFKTTLSRSSLAEPAQLLAHTSLVGSFHRHAHGCLCQLDHLVTYVKGLGLEDLEGCECTFSKSNALTSTVCYSWIFHRRQAIANYFEHNDEYNVYANLSKFLYNNYKQAVNILGETWECLPQLKHELNITDNTTFHAWLAEEQMYLLSRKKEPEEEITQMTYWQRLVNLTSSRERLAVTESWSVIMSKTAMLDLRRNATSTTRLETARRHAQETYDKDLITVQEMEVKLGIVSCWKLGDVEWQNAGHLMAQRKYWHTLDNLESLVVAHIFELSKMNQAGTGYKLRKHISKVLQAWSSAIKTALEQYNVAARALSPPHHMLTLEEVVEYTFLSDFQLLQDTHKDISQCPWASPTARLALDTYFKMCCTQEEITRLNVEIHHFVTYLQDENLYLHTSEEQLLTSHPALAYQIQVL</sequence>
<dbReference type="EMBL" id="KN822077">
    <property type="protein sequence ID" value="KIM59129.1"/>
    <property type="molecule type" value="Genomic_DNA"/>
</dbReference>